<comment type="caution">
    <text evidence="1">The sequence shown here is derived from an EMBL/GenBank/DDBJ whole genome shotgun (WGS) entry which is preliminary data.</text>
</comment>
<evidence type="ECO:0000313" key="2">
    <source>
        <dbReference type="Proteomes" id="UP001165101"/>
    </source>
</evidence>
<accession>A0ACB5TJN4</accession>
<dbReference type="Proteomes" id="UP001165101">
    <property type="component" value="Unassembled WGS sequence"/>
</dbReference>
<dbReference type="EMBL" id="BSXV01000353">
    <property type="protein sequence ID" value="GME88742.1"/>
    <property type="molecule type" value="Genomic_DNA"/>
</dbReference>
<name>A0ACB5TJN4_CANBO</name>
<reference evidence="1" key="1">
    <citation type="submission" date="2023-04" db="EMBL/GenBank/DDBJ databases">
        <title>Candida boidinii NBRC 1967.</title>
        <authorList>
            <person name="Ichikawa N."/>
            <person name="Sato H."/>
            <person name="Tonouchi N."/>
        </authorList>
    </citation>
    <scope>NUCLEOTIDE SEQUENCE</scope>
    <source>
        <strain evidence="1">NBRC 1967</strain>
    </source>
</reference>
<sequence length="1394" mass="158603">MTNEDHVDEDFDNVLNDQLGLSNIDSMFDGSTHHAADAIDFSDEEELADDDLPEEEVSSSMKKKNDEAATGDDLENNNKPTEERQQEEAVATEEQEEEEDDDDLMKELQAEAMEGVDEEEAGDFNAKFLFDNALPGGLQDDNQDSSLKNMDLRDLDFEDGVLNDDDADDDIFAFNQMKEQQEAQRIEKQKHEVDETKIDTAIIENDEEQISKFNKKSIKSAEKQRLKALKIEQRKEKERQEELQIDKSLSAAEQRRQLKRLRDERERRKRQKILKIYYPLFSRNEILNMQSLFPIDPMYYQYQEPPPAKPLIPTKLNFEVEIDQKKLFNMPHKMHQQFLKEQYNNNRARNTKFMTEQKIIEITPQDLLDIEPVVVKPPKVKERIDNYDRDLILSTTDWNDDDIINCGSSDTEDHANATTNDKHVNSKNLNIDENSEQEDDNDLVDREFEKLYVSKNNQEGTPNTVDEDEVEENKRAVSKIEAIRNEIINEEENIEKIKSNYFNSSLSKKYNSKRLGTENFDLDGWDEYDDDMFIEGKLNLESINLSLDMNDRRLLFSDETKDDEIKSRKKKDRANYLLVNGSDHVNVAEIPTNEKSLELRYGVSNDKDYDILKQNYQTKIRATIGGLNIDHSLPAIRLQSPHYRVRLPKKNLRNFHRNSFIVRPNTTIVFSKIKNRKRKKDRGKEVKDLFRKTTDLTLGDSAQFFMMEYSEECPATLNNFGMGSKIVNYYRKKDEDDNSRPKLAAGETHVLDVQDRSPFWNFGFVEPGNIVPTLYNRVIRAPIFKHDPLSTDFLLIRSTGGGSSHKYFLRSINQIFAVGQTFPVVDVPGPHSRKVTATSKNRLKMIAYRVLNGNERHRLVVKDISEHFPDQNDMQNRQRLKEFMEYQRQGEDQGFWKVKANEKLPNFEETRNMIKPEDISLLESMHVGQLRLDDLDSFRREKFDGNGNPTGANSNSVSTPTATSTSTNNSSSNANKDNTIEEPLVIQMAPWNTTRNFINATQGKAMLQIYGIGDPSSKGEAISFLRISMKGGFLKSTAVTNPNENDDNGGGDKDKVVIDKKTMGGHSYNVALQQKMYDEEISKVWYAQQRSLSQPRSTDKPRVISQEEMDDTKYLEEAKKLVEEEVNETKPRYLKIIRMVRDENGILQRKVQIITDSKVVELYLKKKQEALLDDPTEIDPNKIVLTNDTNENDKMKKKIEEEIQRLTRITEKKNKKKQASGITAANIDSEGRISGKGIGKGKSTSRKCATCGALGHIRTNKACPLYYSVYNKSNPHYVPGSETQSPSVNPGDTPGGSGIGDSSVEPTPASDAIATPGGSGVTDPTGAASTEKETTVDNATQNNGINGDVSSEKKSEDKSEPTVEVAPAPTESLPVTAEATVAEPATKVKIEDAA</sequence>
<organism evidence="1 2">
    <name type="scientific">Candida boidinii</name>
    <name type="common">Yeast</name>
    <dbReference type="NCBI Taxonomy" id="5477"/>
    <lineage>
        <taxon>Eukaryota</taxon>
        <taxon>Fungi</taxon>
        <taxon>Dikarya</taxon>
        <taxon>Ascomycota</taxon>
        <taxon>Saccharomycotina</taxon>
        <taxon>Pichiomycetes</taxon>
        <taxon>Pichiales</taxon>
        <taxon>Pichiaceae</taxon>
        <taxon>Ogataea</taxon>
        <taxon>Ogataea/Candida clade</taxon>
    </lineage>
</organism>
<keyword evidence="2" id="KW-1185">Reference proteome</keyword>
<evidence type="ECO:0000313" key="1">
    <source>
        <dbReference type="EMBL" id="GME88742.1"/>
    </source>
</evidence>
<proteinExistence type="predicted"/>
<protein>
    <submittedName>
        <fullName evidence="1">Unnamed protein product</fullName>
    </submittedName>
</protein>
<gene>
    <name evidence="1" type="ORF">Cboi01_000105900</name>
</gene>